<dbReference type="InterPro" id="IPR036236">
    <property type="entry name" value="Znf_C2H2_sf"/>
</dbReference>
<sequence>MQKDDDLFEQEGMHRFSQPTGYIDWQQTAKITMETHIPESNLGYKMMEKMGWKAGRGLGSHGQGRVDPILIELKDETLGIGKAQEYDETHTISTAKRKALDSEKQLEETEVQKIEREHRAEKKQAIMKELEQVKRVFYCELCDKQYNKISEYEQHLQSYDHHHKKVNEPYRVLPIDLISMLWQRFKDMKETTRNSALKQLEKEKRLNREKKREEREMKRMQEAIQKKLGEAKSPAPAALPLTSAVKVPSTSENKGGWSSVPVSSSTGGGWTSVSGGSSFKPVDEAPTNSKGGWSTVTEGTVPSTTASTTASITSSHPETKVPETKPALNTSSTTAPKKLAFGLKKTNGFQFGLKKKQN</sequence>
<dbReference type="EMBL" id="JAANIT010000394">
    <property type="protein sequence ID" value="KAG1548167.1"/>
    <property type="molecule type" value="Genomic_DNA"/>
</dbReference>
<evidence type="ECO:0000256" key="3">
    <source>
        <dbReference type="SAM" id="MobiDB-lite"/>
    </source>
</evidence>
<comment type="caution">
    <text evidence="6">The sequence shown here is derived from an EMBL/GenBank/DDBJ whole genome shotgun (WGS) entry which is preliminary data.</text>
</comment>
<dbReference type="SUPFAM" id="SSF57667">
    <property type="entry name" value="beta-beta-alpha zinc fingers"/>
    <property type="match status" value="1"/>
</dbReference>
<dbReference type="InterPro" id="IPR000467">
    <property type="entry name" value="G_patch_dom"/>
</dbReference>
<feature type="compositionally biased region" description="Polar residues" evidence="3">
    <location>
        <begin position="286"/>
        <end position="302"/>
    </location>
</feature>
<feature type="compositionally biased region" description="Basic and acidic residues" evidence="3">
    <location>
        <begin position="199"/>
        <end position="230"/>
    </location>
</feature>
<dbReference type="PANTHER" id="PTHR47251">
    <property type="entry name" value="FINGER DOMAIN PROTEIN, PUTATIVE (AFU_ORTHOLOGUE AFUA_3G04180)-RELATED"/>
    <property type="match status" value="1"/>
</dbReference>
<dbReference type="PROSITE" id="PS00028">
    <property type="entry name" value="ZINC_FINGER_C2H2_1"/>
    <property type="match status" value="1"/>
</dbReference>
<organism evidence="6 7">
    <name type="scientific">Rhizopus oryzae</name>
    <name type="common">Mucormycosis agent</name>
    <name type="synonym">Rhizopus arrhizus var. delemar</name>
    <dbReference type="NCBI Taxonomy" id="64495"/>
    <lineage>
        <taxon>Eukaryota</taxon>
        <taxon>Fungi</taxon>
        <taxon>Fungi incertae sedis</taxon>
        <taxon>Mucoromycota</taxon>
        <taxon>Mucoromycotina</taxon>
        <taxon>Mucoromycetes</taxon>
        <taxon>Mucorales</taxon>
        <taxon>Mucorineae</taxon>
        <taxon>Rhizopodaceae</taxon>
        <taxon>Rhizopus</taxon>
    </lineage>
</organism>
<dbReference type="PANTHER" id="PTHR47251:SF1">
    <property type="entry name" value="FINGER DOMAIN PROTEIN, PUTATIVE (AFU_ORTHOLOGUE AFUA_3G04180)-RELATED"/>
    <property type="match status" value="1"/>
</dbReference>
<dbReference type="GO" id="GO:0008270">
    <property type="term" value="F:zinc ion binding"/>
    <property type="evidence" value="ECO:0007669"/>
    <property type="project" value="UniProtKB-KW"/>
</dbReference>
<evidence type="ECO:0000259" key="5">
    <source>
        <dbReference type="PROSITE" id="PS50174"/>
    </source>
</evidence>
<gene>
    <name evidence="6" type="ORF">G6F51_003830</name>
</gene>
<keyword evidence="2" id="KW-0175">Coiled coil</keyword>
<dbReference type="PROSITE" id="PS50157">
    <property type="entry name" value="ZINC_FINGER_C2H2_2"/>
    <property type="match status" value="1"/>
</dbReference>
<dbReference type="InterPro" id="IPR013087">
    <property type="entry name" value="Znf_C2H2_type"/>
</dbReference>
<protein>
    <recommendedName>
        <fullName evidence="8">G-patch domain-containing protein</fullName>
    </recommendedName>
</protein>
<feature type="region of interest" description="Disordered" evidence="3">
    <location>
        <begin position="196"/>
        <end position="336"/>
    </location>
</feature>
<evidence type="ECO:0000256" key="2">
    <source>
        <dbReference type="SAM" id="Coils"/>
    </source>
</evidence>
<dbReference type="Proteomes" id="UP000717996">
    <property type="component" value="Unassembled WGS sequence"/>
</dbReference>
<keyword evidence="1" id="KW-0862">Zinc</keyword>
<dbReference type="SMART" id="SM00443">
    <property type="entry name" value="G_patch"/>
    <property type="match status" value="1"/>
</dbReference>
<name>A0A9P6YGT2_RHIOR</name>
<feature type="domain" description="G-patch" evidence="5">
    <location>
        <begin position="39"/>
        <end position="85"/>
    </location>
</feature>
<dbReference type="Pfam" id="PF12874">
    <property type="entry name" value="zf-met"/>
    <property type="match status" value="1"/>
</dbReference>
<dbReference type="Pfam" id="PF01585">
    <property type="entry name" value="G-patch"/>
    <property type="match status" value="1"/>
</dbReference>
<feature type="compositionally biased region" description="Low complexity" evidence="3">
    <location>
        <begin position="255"/>
        <end position="278"/>
    </location>
</feature>
<evidence type="ECO:0000259" key="4">
    <source>
        <dbReference type="PROSITE" id="PS50157"/>
    </source>
</evidence>
<evidence type="ECO:0000313" key="6">
    <source>
        <dbReference type="EMBL" id="KAG1548167.1"/>
    </source>
</evidence>
<dbReference type="OrthoDB" id="4822at2759"/>
<dbReference type="OMA" id="DMKENTR"/>
<evidence type="ECO:0000256" key="1">
    <source>
        <dbReference type="PROSITE-ProRule" id="PRU00042"/>
    </source>
</evidence>
<dbReference type="PROSITE" id="PS50174">
    <property type="entry name" value="G_PATCH"/>
    <property type="match status" value="1"/>
</dbReference>
<keyword evidence="1" id="KW-0863">Zinc-finger</keyword>
<keyword evidence="1" id="KW-0479">Metal-binding</keyword>
<dbReference type="AlphaFoldDB" id="A0A9P6YGT2"/>
<feature type="compositionally biased region" description="Low complexity" evidence="3">
    <location>
        <begin position="303"/>
        <end position="315"/>
    </location>
</feature>
<evidence type="ECO:0000313" key="7">
    <source>
        <dbReference type="Proteomes" id="UP000717996"/>
    </source>
</evidence>
<reference evidence="6" key="1">
    <citation type="journal article" date="2020" name="Microb. Genom.">
        <title>Genetic diversity of clinical and environmental Mucorales isolates obtained from an investigation of mucormycosis cases among solid organ transplant recipients.</title>
        <authorList>
            <person name="Nguyen M.H."/>
            <person name="Kaul D."/>
            <person name="Muto C."/>
            <person name="Cheng S.J."/>
            <person name="Richter R.A."/>
            <person name="Bruno V.M."/>
            <person name="Liu G."/>
            <person name="Beyhan S."/>
            <person name="Sundermann A.J."/>
            <person name="Mounaud S."/>
            <person name="Pasculle A.W."/>
            <person name="Nierman W.C."/>
            <person name="Driscoll E."/>
            <person name="Cumbie R."/>
            <person name="Clancy C.J."/>
            <person name="Dupont C.L."/>
        </authorList>
    </citation>
    <scope>NUCLEOTIDE SEQUENCE</scope>
    <source>
        <strain evidence="6">GL16</strain>
    </source>
</reference>
<accession>A0A9P6YGT2</accession>
<feature type="coiled-coil region" evidence="2">
    <location>
        <begin position="92"/>
        <end position="124"/>
    </location>
</feature>
<evidence type="ECO:0008006" key="8">
    <source>
        <dbReference type="Google" id="ProtNLM"/>
    </source>
</evidence>
<feature type="domain" description="C2H2-type" evidence="4">
    <location>
        <begin position="137"/>
        <end position="166"/>
    </location>
</feature>
<dbReference type="GO" id="GO:0003676">
    <property type="term" value="F:nucleic acid binding"/>
    <property type="evidence" value="ECO:0007669"/>
    <property type="project" value="InterPro"/>
</dbReference>
<proteinExistence type="predicted"/>